<sequence>MDVLLNRSEKSNRVYHTGALDCRFEHGQRNGATRLLLFPPIGFHRPKGFCEKAQNDRGEIWSLPLRRYPQPHDEPYTLPSAVTSNILQLLFARLPPVVNTFQHIPNTPSQLRFTHPYFPNLFSLAPNATVNEVTKLLLYTVCSPMGLSVMLLSARSPLPKVRTLRAIIAVAQPSLICLIKDTLRAGVLSSHMQEDVDIRTTWCTNTEI</sequence>
<name>A0A1S8WKA5_OPIVI</name>
<reference evidence="1 2" key="1">
    <citation type="submission" date="2015-03" db="EMBL/GenBank/DDBJ databases">
        <title>Draft genome of the nematode, Opisthorchis viverrini.</title>
        <authorList>
            <person name="Mitreva M."/>
        </authorList>
    </citation>
    <scope>NUCLEOTIDE SEQUENCE [LARGE SCALE GENOMIC DNA]</scope>
    <source>
        <strain evidence="1">Khon Kaen</strain>
    </source>
</reference>
<organism evidence="1 2">
    <name type="scientific">Opisthorchis viverrini</name>
    <name type="common">Southeast Asian liver fluke</name>
    <dbReference type="NCBI Taxonomy" id="6198"/>
    <lineage>
        <taxon>Eukaryota</taxon>
        <taxon>Metazoa</taxon>
        <taxon>Spiralia</taxon>
        <taxon>Lophotrochozoa</taxon>
        <taxon>Platyhelminthes</taxon>
        <taxon>Trematoda</taxon>
        <taxon>Digenea</taxon>
        <taxon>Opisthorchiida</taxon>
        <taxon>Opisthorchiata</taxon>
        <taxon>Opisthorchiidae</taxon>
        <taxon>Opisthorchis</taxon>
    </lineage>
</organism>
<evidence type="ECO:0000313" key="2">
    <source>
        <dbReference type="Proteomes" id="UP000243686"/>
    </source>
</evidence>
<protein>
    <submittedName>
        <fullName evidence="1">Uncharacterized protein</fullName>
    </submittedName>
</protein>
<dbReference type="AlphaFoldDB" id="A0A1S8WKA5"/>
<keyword evidence="2" id="KW-1185">Reference proteome</keyword>
<dbReference type="Proteomes" id="UP000243686">
    <property type="component" value="Unassembled WGS sequence"/>
</dbReference>
<proteinExistence type="predicted"/>
<accession>A0A1S8WKA5</accession>
<gene>
    <name evidence="1" type="ORF">X801_09335</name>
</gene>
<evidence type="ECO:0000313" key="1">
    <source>
        <dbReference type="EMBL" id="OON14869.1"/>
    </source>
</evidence>
<dbReference type="EMBL" id="KV906364">
    <property type="protein sequence ID" value="OON14869.1"/>
    <property type="molecule type" value="Genomic_DNA"/>
</dbReference>